<evidence type="ECO:0000256" key="1">
    <source>
        <dbReference type="SAM" id="SignalP"/>
    </source>
</evidence>
<reference evidence="3" key="1">
    <citation type="submission" date="2016-10" db="EMBL/GenBank/DDBJ databases">
        <authorList>
            <person name="Varghese N."/>
            <person name="Submissions S."/>
        </authorList>
    </citation>
    <scope>NUCLEOTIDE SEQUENCE [LARGE SCALE GENOMIC DNA]</scope>
    <source>
        <strain evidence="3">DSM 17298</strain>
    </source>
</reference>
<gene>
    <name evidence="2" type="ORF">SAMN03080598_02015</name>
</gene>
<protein>
    <recommendedName>
        <fullName evidence="4">Outer membrane protein beta-barrel domain-containing protein</fullName>
    </recommendedName>
</protein>
<dbReference type="OrthoDB" id="822401at2"/>
<name>A0A1H5WB97_9BACT</name>
<accession>A0A1H5WB97</accession>
<keyword evidence="1" id="KW-0732">Signal</keyword>
<feature type="chain" id="PRO_5009288101" description="Outer membrane protein beta-barrel domain-containing protein" evidence="1">
    <location>
        <begin position="20"/>
        <end position="259"/>
    </location>
</feature>
<evidence type="ECO:0000313" key="3">
    <source>
        <dbReference type="Proteomes" id="UP000236736"/>
    </source>
</evidence>
<organism evidence="2 3">
    <name type="scientific">Algoriphagus boritolerans DSM 17298 = JCM 18970</name>
    <dbReference type="NCBI Taxonomy" id="1120964"/>
    <lineage>
        <taxon>Bacteria</taxon>
        <taxon>Pseudomonadati</taxon>
        <taxon>Bacteroidota</taxon>
        <taxon>Cytophagia</taxon>
        <taxon>Cytophagales</taxon>
        <taxon>Cyclobacteriaceae</taxon>
        <taxon>Algoriphagus</taxon>
    </lineage>
</organism>
<dbReference type="Proteomes" id="UP000236736">
    <property type="component" value="Unassembled WGS sequence"/>
</dbReference>
<keyword evidence="3" id="KW-1185">Reference proteome</keyword>
<proteinExistence type="predicted"/>
<evidence type="ECO:0008006" key="4">
    <source>
        <dbReference type="Google" id="ProtNLM"/>
    </source>
</evidence>
<dbReference type="EMBL" id="FNVR01000009">
    <property type="protein sequence ID" value="SEF96849.1"/>
    <property type="molecule type" value="Genomic_DNA"/>
</dbReference>
<evidence type="ECO:0000313" key="2">
    <source>
        <dbReference type="EMBL" id="SEF96849.1"/>
    </source>
</evidence>
<feature type="signal peptide" evidence="1">
    <location>
        <begin position="1"/>
        <end position="19"/>
    </location>
</feature>
<sequence length="259" mass="29501">MKRLIICICLLSISFASFTQVQTNALKKAKRLTKGENYKSLSDENGYYVLPFFGMRYGVNQDSQLSGNEDLSLYYGLGFGFRKDNLSLESGLSFFHHDSSPLYLEVYGRFLDVSGAGSTNLVLPFTFRYDIPTGAEQNIRIGAFLNANMAVFGFDKESQNRSGQIQTSEGELLNYKIELIKRNPFFFKTGIHSRIRIFKSSFLNLEVGQFFTLGANRLYEFTLADDSPVRIARKWEGFSWTIGGNLPLSVWEKKLRKKT</sequence>
<dbReference type="RefSeq" id="WP_103924691.1">
    <property type="nucleotide sequence ID" value="NZ_FNVR01000009.1"/>
</dbReference>
<dbReference type="AlphaFoldDB" id="A0A1H5WB97"/>